<evidence type="ECO:0000256" key="1">
    <source>
        <dbReference type="SAM" id="MobiDB-lite"/>
    </source>
</evidence>
<dbReference type="EMBL" id="MCGO01000179">
    <property type="protein sequence ID" value="ORY22535.1"/>
    <property type="molecule type" value="Genomic_DNA"/>
</dbReference>
<evidence type="ECO:0000259" key="2">
    <source>
        <dbReference type="PROSITE" id="PS00028"/>
    </source>
</evidence>
<accession>A0A1Y2AKQ3</accession>
<feature type="compositionally biased region" description="Low complexity" evidence="1">
    <location>
        <begin position="121"/>
        <end position="131"/>
    </location>
</feature>
<comment type="caution">
    <text evidence="3">The sequence shown here is derived from an EMBL/GenBank/DDBJ whole genome shotgun (WGS) entry which is preliminary data.</text>
</comment>
<name>A0A1Y2AKQ3_9FUNG</name>
<feature type="region of interest" description="Disordered" evidence="1">
    <location>
        <begin position="87"/>
        <end position="183"/>
    </location>
</feature>
<sequence length="481" mass="53490">MVLPVNFDQYMAALDLIRRLQSTVRDQSTELDQLRRQSGGSNGHQLLDQITQLQRDLVAANAQVDQLTQKNSQLTVELEAAKSDINRLKAARIQPEPATPESSRSEPRSTQKSHINIVFPSVSSSASASSSQNRPAINIPNIPTIQNRSEQPSYVSSGTNSSRRGSGSERGPTPPSSSTSSATVASGYACMAPKCRIVFEDRDKLRLHWDQFHSNPATTPNPRDTPDSLLEPQPWTLLLQKRGVQWSNCSYAYRFLKTATKDFKALHNLPAYGTYLCRIPHNLVDEYIVHMGPSVKKARDSWVKSQSQKASQKRVHENEEDADDDEFKGNSDSDSNSDINNEDDDKNDALIDNGCSSRNGSVSNERTRRQSSKIMNKKSRIEGISNFNQGNETSSPLTLVLPKEEGNTLHWEAIVSRMLPGYADIPLETKFAIKNGIEDWLKLETEDGAAIPSAAAIPVDMQQALSNWLYIQLKSIKLRAE</sequence>
<feature type="compositionally biased region" description="Polar residues" evidence="1">
    <location>
        <begin position="141"/>
        <end position="155"/>
    </location>
</feature>
<proteinExistence type="predicted"/>
<dbReference type="PROSITE" id="PS00028">
    <property type="entry name" value="ZINC_FINGER_C2H2_1"/>
    <property type="match status" value="1"/>
</dbReference>
<dbReference type="AlphaFoldDB" id="A0A1Y2AKQ3"/>
<evidence type="ECO:0000313" key="3">
    <source>
        <dbReference type="EMBL" id="ORY22535.1"/>
    </source>
</evidence>
<dbReference type="InterPro" id="IPR013087">
    <property type="entry name" value="Znf_C2H2_type"/>
</dbReference>
<feature type="domain" description="C2H2-type" evidence="2">
    <location>
        <begin position="190"/>
        <end position="213"/>
    </location>
</feature>
<organism evidence="3 4">
    <name type="scientific">Rhizoclosmatium globosum</name>
    <dbReference type="NCBI Taxonomy" id="329046"/>
    <lineage>
        <taxon>Eukaryota</taxon>
        <taxon>Fungi</taxon>
        <taxon>Fungi incertae sedis</taxon>
        <taxon>Chytridiomycota</taxon>
        <taxon>Chytridiomycota incertae sedis</taxon>
        <taxon>Chytridiomycetes</taxon>
        <taxon>Chytridiales</taxon>
        <taxon>Chytriomycetaceae</taxon>
        <taxon>Rhizoclosmatium</taxon>
    </lineage>
</organism>
<gene>
    <name evidence="3" type="ORF">BCR33DRAFT_861399</name>
</gene>
<reference evidence="3 4" key="1">
    <citation type="submission" date="2016-07" db="EMBL/GenBank/DDBJ databases">
        <title>Pervasive Adenine N6-methylation of Active Genes in Fungi.</title>
        <authorList>
            <consortium name="DOE Joint Genome Institute"/>
            <person name="Mondo S.J."/>
            <person name="Dannebaum R.O."/>
            <person name="Kuo R.C."/>
            <person name="Labutti K."/>
            <person name="Haridas S."/>
            <person name="Kuo A."/>
            <person name="Salamov A."/>
            <person name="Ahrendt S.R."/>
            <person name="Lipzen A."/>
            <person name="Sullivan W."/>
            <person name="Andreopoulos W.B."/>
            <person name="Clum A."/>
            <person name="Lindquist E."/>
            <person name="Daum C."/>
            <person name="Ramamoorthy G.K."/>
            <person name="Gryganskyi A."/>
            <person name="Culley D."/>
            <person name="Magnuson J.K."/>
            <person name="James T.Y."/>
            <person name="O'Malley M.A."/>
            <person name="Stajich J.E."/>
            <person name="Spatafora J.W."/>
            <person name="Visel A."/>
            <person name="Grigoriev I.V."/>
        </authorList>
    </citation>
    <scope>NUCLEOTIDE SEQUENCE [LARGE SCALE GENOMIC DNA]</scope>
    <source>
        <strain evidence="3 4">JEL800</strain>
    </source>
</reference>
<dbReference type="Proteomes" id="UP000193642">
    <property type="component" value="Unassembled WGS sequence"/>
</dbReference>
<feature type="compositionally biased region" description="Low complexity" evidence="1">
    <location>
        <begin position="156"/>
        <end position="181"/>
    </location>
</feature>
<keyword evidence="4" id="KW-1185">Reference proteome</keyword>
<protein>
    <recommendedName>
        <fullName evidence="2">C2H2-type domain-containing protein</fullName>
    </recommendedName>
</protein>
<feature type="region of interest" description="Disordered" evidence="1">
    <location>
        <begin position="300"/>
        <end position="389"/>
    </location>
</feature>
<evidence type="ECO:0000313" key="4">
    <source>
        <dbReference type="Proteomes" id="UP000193642"/>
    </source>
</evidence>
<dbReference type="OrthoDB" id="10328373at2759"/>
<feature type="compositionally biased region" description="Low complexity" evidence="1">
    <location>
        <begin position="330"/>
        <end position="339"/>
    </location>
</feature>
<feature type="compositionally biased region" description="Basic residues" evidence="1">
    <location>
        <begin position="369"/>
        <end position="378"/>
    </location>
</feature>
<feature type="compositionally biased region" description="Polar residues" evidence="1">
    <location>
        <begin position="354"/>
        <end position="364"/>
    </location>
</feature>